<gene>
    <name evidence="2" type="ORF">PAXRUDRAFT_17895</name>
</gene>
<sequence>MTPSPLTALLSQSVPPTLKKLAEEVAFKGAMAKANAGALTKGLTLQLPAASIPDAIAWREAADCLEAEAQARAGSPMAEDPVPPKPAHHTPAASESSWTMTQSKMEVVLPRAKWKKCSCQGLGGDEVAAFPPQGMVVHQDLCAKCIGSTVPCHGLPGHTCQKCMGLKAKCMHS</sequence>
<proteinExistence type="predicted"/>
<protein>
    <submittedName>
        <fullName evidence="2">Uncharacterized protein</fullName>
    </submittedName>
</protein>
<evidence type="ECO:0000256" key="1">
    <source>
        <dbReference type="SAM" id="MobiDB-lite"/>
    </source>
</evidence>
<name>A0A0D0C0P8_9AGAM</name>
<keyword evidence="3" id="KW-1185">Reference proteome</keyword>
<reference evidence="2 3" key="1">
    <citation type="submission" date="2014-04" db="EMBL/GenBank/DDBJ databases">
        <authorList>
            <consortium name="DOE Joint Genome Institute"/>
            <person name="Kuo A."/>
            <person name="Kohler A."/>
            <person name="Jargeat P."/>
            <person name="Nagy L.G."/>
            <person name="Floudas D."/>
            <person name="Copeland A."/>
            <person name="Barry K.W."/>
            <person name="Cichocki N."/>
            <person name="Veneault-Fourrey C."/>
            <person name="LaButti K."/>
            <person name="Lindquist E.A."/>
            <person name="Lipzen A."/>
            <person name="Lundell T."/>
            <person name="Morin E."/>
            <person name="Murat C."/>
            <person name="Sun H."/>
            <person name="Tunlid A."/>
            <person name="Henrissat B."/>
            <person name="Grigoriev I.V."/>
            <person name="Hibbett D.S."/>
            <person name="Martin F."/>
            <person name="Nordberg H.P."/>
            <person name="Cantor M.N."/>
            <person name="Hua S.X."/>
        </authorList>
    </citation>
    <scope>NUCLEOTIDE SEQUENCE [LARGE SCALE GENOMIC DNA]</scope>
    <source>
        <strain evidence="2 3">Ve08.2h10</strain>
    </source>
</reference>
<dbReference type="Proteomes" id="UP000054538">
    <property type="component" value="Unassembled WGS sequence"/>
</dbReference>
<dbReference type="EMBL" id="KN827261">
    <property type="protein sequence ID" value="KIK76852.1"/>
    <property type="molecule type" value="Genomic_DNA"/>
</dbReference>
<dbReference type="AlphaFoldDB" id="A0A0D0C0P8"/>
<evidence type="ECO:0000313" key="3">
    <source>
        <dbReference type="Proteomes" id="UP000054538"/>
    </source>
</evidence>
<accession>A0A0D0C0P8</accession>
<dbReference type="HOGENOM" id="CLU_075362_0_0_1"/>
<feature type="region of interest" description="Disordered" evidence="1">
    <location>
        <begin position="71"/>
        <end position="101"/>
    </location>
</feature>
<reference evidence="3" key="2">
    <citation type="submission" date="2015-01" db="EMBL/GenBank/DDBJ databases">
        <title>Evolutionary Origins and Diversification of the Mycorrhizal Mutualists.</title>
        <authorList>
            <consortium name="DOE Joint Genome Institute"/>
            <consortium name="Mycorrhizal Genomics Consortium"/>
            <person name="Kohler A."/>
            <person name="Kuo A."/>
            <person name="Nagy L.G."/>
            <person name="Floudas D."/>
            <person name="Copeland A."/>
            <person name="Barry K.W."/>
            <person name="Cichocki N."/>
            <person name="Veneault-Fourrey C."/>
            <person name="LaButti K."/>
            <person name="Lindquist E.A."/>
            <person name="Lipzen A."/>
            <person name="Lundell T."/>
            <person name="Morin E."/>
            <person name="Murat C."/>
            <person name="Riley R."/>
            <person name="Ohm R."/>
            <person name="Sun H."/>
            <person name="Tunlid A."/>
            <person name="Henrissat B."/>
            <person name="Grigoriev I.V."/>
            <person name="Hibbett D.S."/>
            <person name="Martin F."/>
        </authorList>
    </citation>
    <scope>NUCLEOTIDE SEQUENCE [LARGE SCALE GENOMIC DNA]</scope>
    <source>
        <strain evidence="3">Ve08.2h10</strain>
    </source>
</reference>
<organism evidence="2 3">
    <name type="scientific">Paxillus rubicundulus Ve08.2h10</name>
    <dbReference type="NCBI Taxonomy" id="930991"/>
    <lineage>
        <taxon>Eukaryota</taxon>
        <taxon>Fungi</taxon>
        <taxon>Dikarya</taxon>
        <taxon>Basidiomycota</taxon>
        <taxon>Agaricomycotina</taxon>
        <taxon>Agaricomycetes</taxon>
        <taxon>Agaricomycetidae</taxon>
        <taxon>Boletales</taxon>
        <taxon>Paxilineae</taxon>
        <taxon>Paxillaceae</taxon>
        <taxon>Paxillus</taxon>
    </lineage>
</organism>
<evidence type="ECO:0000313" key="2">
    <source>
        <dbReference type="EMBL" id="KIK76852.1"/>
    </source>
</evidence>
<dbReference type="InParanoid" id="A0A0D0C0P8"/>